<evidence type="ECO:0000256" key="1">
    <source>
        <dbReference type="SAM" id="Phobius"/>
    </source>
</evidence>
<organism evidence="2 3">
    <name type="scientific">Ancylostoma ceylanicum</name>
    <dbReference type="NCBI Taxonomy" id="53326"/>
    <lineage>
        <taxon>Eukaryota</taxon>
        <taxon>Metazoa</taxon>
        <taxon>Ecdysozoa</taxon>
        <taxon>Nematoda</taxon>
        <taxon>Chromadorea</taxon>
        <taxon>Rhabditida</taxon>
        <taxon>Rhabditina</taxon>
        <taxon>Rhabditomorpha</taxon>
        <taxon>Strongyloidea</taxon>
        <taxon>Ancylostomatidae</taxon>
        <taxon>Ancylostomatinae</taxon>
        <taxon>Ancylostoma</taxon>
    </lineage>
</organism>
<evidence type="ECO:0000313" key="3">
    <source>
        <dbReference type="Proteomes" id="UP000024635"/>
    </source>
</evidence>
<dbReference type="EMBL" id="JARK01001338">
    <property type="protein sequence ID" value="EYC32682.1"/>
    <property type="molecule type" value="Genomic_DNA"/>
</dbReference>
<keyword evidence="1" id="KW-0472">Membrane</keyword>
<keyword evidence="1" id="KW-0812">Transmembrane</keyword>
<protein>
    <submittedName>
        <fullName evidence="2">Uncharacterized protein</fullName>
    </submittedName>
</protein>
<keyword evidence="1" id="KW-1133">Transmembrane helix</keyword>
<accession>A0A016W083</accession>
<dbReference type="AlphaFoldDB" id="A0A016W083"/>
<comment type="caution">
    <text evidence="2">The sequence shown here is derived from an EMBL/GenBank/DDBJ whole genome shotgun (WGS) entry which is preliminary data.</text>
</comment>
<sequence length="124" mass="13651">MVSSCGSNTDPSQSMPLFPLSIRCMFVFPLCLVLQRFVTKIRRKVTTQQAVLRKHVSKSLHMIELANSLRSNGSGVSEQPGDAVVEFESNNQPAGDEELTATTTQDDLNRAFLVVSEGPDPRLE</sequence>
<feature type="transmembrane region" description="Helical" evidence="1">
    <location>
        <begin position="20"/>
        <end position="38"/>
    </location>
</feature>
<evidence type="ECO:0000313" key="2">
    <source>
        <dbReference type="EMBL" id="EYC32682.1"/>
    </source>
</evidence>
<dbReference type="Proteomes" id="UP000024635">
    <property type="component" value="Unassembled WGS sequence"/>
</dbReference>
<proteinExistence type="predicted"/>
<keyword evidence="3" id="KW-1185">Reference proteome</keyword>
<name>A0A016W083_9BILA</name>
<gene>
    <name evidence="2" type="primary">Acey_s0002.g1040</name>
    <name evidence="2" type="ORF">Y032_0002g1040</name>
</gene>
<reference evidence="3" key="1">
    <citation type="journal article" date="2015" name="Nat. Genet.">
        <title>The genome and transcriptome of the zoonotic hookworm Ancylostoma ceylanicum identify infection-specific gene families.</title>
        <authorList>
            <person name="Schwarz E.M."/>
            <person name="Hu Y."/>
            <person name="Antoshechkin I."/>
            <person name="Miller M.M."/>
            <person name="Sternberg P.W."/>
            <person name="Aroian R.V."/>
        </authorList>
    </citation>
    <scope>NUCLEOTIDE SEQUENCE</scope>
    <source>
        <strain evidence="3">HY135</strain>
    </source>
</reference>